<evidence type="ECO:0000256" key="6">
    <source>
        <dbReference type="SAM" id="MobiDB-lite"/>
    </source>
</evidence>
<feature type="compositionally biased region" description="Low complexity" evidence="6">
    <location>
        <begin position="242"/>
        <end position="256"/>
    </location>
</feature>
<comment type="subcellular location">
    <subcellularLocation>
        <location evidence="1">Cytoplasm</location>
        <location evidence="1">Cytoskeleton</location>
    </subcellularLocation>
</comment>
<comment type="similarity">
    <text evidence="2">Belongs to the TPX2 family.</text>
</comment>
<organism evidence="9 10">
    <name type="scientific">Dipteronia dyeriana</name>
    <dbReference type="NCBI Taxonomy" id="168575"/>
    <lineage>
        <taxon>Eukaryota</taxon>
        <taxon>Viridiplantae</taxon>
        <taxon>Streptophyta</taxon>
        <taxon>Embryophyta</taxon>
        <taxon>Tracheophyta</taxon>
        <taxon>Spermatophyta</taxon>
        <taxon>Magnoliopsida</taxon>
        <taxon>eudicotyledons</taxon>
        <taxon>Gunneridae</taxon>
        <taxon>Pentapetalae</taxon>
        <taxon>rosids</taxon>
        <taxon>malvids</taxon>
        <taxon>Sapindales</taxon>
        <taxon>Sapindaceae</taxon>
        <taxon>Hippocastanoideae</taxon>
        <taxon>Acereae</taxon>
        <taxon>Dipteronia</taxon>
    </lineage>
</organism>
<feature type="compositionally biased region" description="Polar residues" evidence="6">
    <location>
        <begin position="321"/>
        <end position="330"/>
    </location>
</feature>
<gene>
    <name evidence="9" type="ORF">Ddye_031459</name>
</gene>
<keyword evidence="4" id="KW-0493">Microtubule</keyword>
<dbReference type="Pfam" id="PF06886">
    <property type="entry name" value="TPX2"/>
    <property type="match status" value="1"/>
</dbReference>
<keyword evidence="5" id="KW-0206">Cytoskeleton</keyword>
<dbReference type="EMBL" id="JANJYI010000009">
    <property type="protein sequence ID" value="KAK2636667.1"/>
    <property type="molecule type" value="Genomic_DNA"/>
</dbReference>
<keyword evidence="7" id="KW-0472">Membrane</keyword>
<feature type="region of interest" description="Disordered" evidence="6">
    <location>
        <begin position="564"/>
        <end position="675"/>
    </location>
</feature>
<evidence type="ECO:0000256" key="4">
    <source>
        <dbReference type="ARBA" id="ARBA00022701"/>
    </source>
</evidence>
<name>A0AAD9TIF4_9ROSI</name>
<proteinExistence type="inferred from homology"/>
<feature type="compositionally biased region" description="Polar residues" evidence="6">
    <location>
        <begin position="600"/>
        <end position="609"/>
    </location>
</feature>
<evidence type="ECO:0000256" key="1">
    <source>
        <dbReference type="ARBA" id="ARBA00004245"/>
    </source>
</evidence>
<dbReference type="Proteomes" id="UP001280121">
    <property type="component" value="Unassembled WGS sequence"/>
</dbReference>
<dbReference type="InterPro" id="IPR027329">
    <property type="entry name" value="TPX2_C"/>
</dbReference>
<feature type="compositionally biased region" description="Polar residues" evidence="6">
    <location>
        <begin position="648"/>
        <end position="675"/>
    </location>
</feature>
<feature type="region of interest" description="Disordered" evidence="6">
    <location>
        <begin position="217"/>
        <end position="331"/>
    </location>
</feature>
<reference evidence="9" key="1">
    <citation type="journal article" date="2023" name="Plant J.">
        <title>Genome sequences and population genomics provide insights into the demographic history, inbreeding, and mutation load of two 'living fossil' tree species of Dipteronia.</title>
        <authorList>
            <person name="Feng Y."/>
            <person name="Comes H.P."/>
            <person name="Chen J."/>
            <person name="Zhu S."/>
            <person name="Lu R."/>
            <person name="Zhang X."/>
            <person name="Li P."/>
            <person name="Qiu J."/>
            <person name="Olsen K.M."/>
            <person name="Qiu Y."/>
        </authorList>
    </citation>
    <scope>NUCLEOTIDE SEQUENCE</scope>
    <source>
        <strain evidence="9">KIB01</strain>
    </source>
</reference>
<feature type="transmembrane region" description="Helical" evidence="7">
    <location>
        <begin position="513"/>
        <end position="537"/>
    </location>
</feature>
<feature type="compositionally biased region" description="Basic and acidic residues" evidence="6">
    <location>
        <begin position="368"/>
        <end position="378"/>
    </location>
</feature>
<sequence length="675" mass="75122">MGESATLLRSFSHPSDASREAKEGDPIRALTESISFGRFMSEPLAWEKWSTFSHNRYLEEVERFSKPGSVAEKKAYFEAQHKRKAALKAAKLVEEANAFANDDVPELKTTSDFYNDSPMDTESANEDSNMVIDEQKQEYMHTSDNDIPNKMELANTSSHAVIDEKNIPDTEVAHSVNVTEDSGTADMEYAVDLENLNQADHSKQLQRADVHYKIVATTDEKTPNKEAVNQENSVPSSKKRQANSSSKSSTRSGASRLPLYPAKQVPSLPPTNVNNVATNSKKCVGDSNEKRRKIPKTLHMSINFSSRASETSKASRKMLRDSSTSIQTPTKAAVKGVSKHFSKIFQSEDKRNKSLVTKSVSGGITVDGKLHSPTDSHSKSSSANGTKTQTPNKSSPFSLRSEERVAKRKEFFQKLEEKNYSKEAEKAQLKEKAEHDTKKLRQSTVLKTKQNALQEKAKHEIEKLRQSTGSKVQPNEDLHHVGSPSLSNRVKKVHSHLSTCLTKYELKHVTKPFLIASIAPVFHFALLYNLFVFHFALGYREGAYLIGSNLTHYALQILGTQPWSPKLGGKPTATTVQDTSSRPPRRPSTKTESSKHVIDKNNQSTSRSITALPKLGRKPTPNMVQDTSTRPPWRSSMNAASFKRVIEKNNQSTTHSVTSLSKKNARENASPNIQS</sequence>
<evidence type="ECO:0000256" key="2">
    <source>
        <dbReference type="ARBA" id="ARBA00005885"/>
    </source>
</evidence>
<keyword evidence="7" id="KW-0812">Transmembrane</keyword>
<protein>
    <recommendedName>
        <fullName evidence="8">TPX2 C-terminal domain-containing protein</fullName>
    </recommendedName>
</protein>
<dbReference type="InterPro" id="IPR044216">
    <property type="entry name" value="WDL7"/>
</dbReference>
<feature type="compositionally biased region" description="Polar residues" evidence="6">
    <location>
        <begin position="572"/>
        <end position="582"/>
    </location>
</feature>
<evidence type="ECO:0000256" key="5">
    <source>
        <dbReference type="ARBA" id="ARBA00023212"/>
    </source>
</evidence>
<feature type="region of interest" description="Disordered" evidence="6">
    <location>
        <begin position="363"/>
        <end position="403"/>
    </location>
</feature>
<accession>A0AAD9TIF4</accession>
<feature type="compositionally biased region" description="Basic and acidic residues" evidence="6">
    <location>
        <begin position="16"/>
        <end position="26"/>
    </location>
</feature>
<keyword evidence="7" id="KW-1133">Transmembrane helix</keyword>
<feature type="region of interest" description="Disordered" evidence="6">
    <location>
        <begin position="465"/>
        <end position="487"/>
    </location>
</feature>
<feature type="compositionally biased region" description="Polar residues" evidence="6">
    <location>
        <begin position="622"/>
        <end position="639"/>
    </location>
</feature>
<evidence type="ECO:0000313" key="9">
    <source>
        <dbReference type="EMBL" id="KAK2636667.1"/>
    </source>
</evidence>
<dbReference type="PANTHER" id="PTHR47067">
    <property type="entry name" value="TPX2 (TARGETING PROTEIN FOR XKLP2) PROTEIN FAMILY-RELATED"/>
    <property type="match status" value="1"/>
</dbReference>
<dbReference type="GO" id="GO:0005874">
    <property type="term" value="C:microtubule"/>
    <property type="evidence" value="ECO:0007669"/>
    <property type="project" value="UniProtKB-KW"/>
</dbReference>
<feature type="region of interest" description="Disordered" evidence="6">
    <location>
        <begin position="1"/>
        <end position="26"/>
    </location>
</feature>
<evidence type="ECO:0000313" key="10">
    <source>
        <dbReference type="Proteomes" id="UP001280121"/>
    </source>
</evidence>
<comment type="caution">
    <text evidence="9">The sequence shown here is derived from an EMBL/GenBank/DDBJ whole genome shotgun (WGS) entry which is preliminary data.</text>
</comment>
<keyword evidence="10" id="KW-1185">Reference proteome</keyword>
<evidence type="ECO:0000256" key="3">
    <source>
        <dbReference type="ARBA" id="ARBA00022490"/>
    </source>
</evidence>
<feature type="compositionally biased region" description="Polar residues" evidence="6">
    <location>
        <begin position="383"/>
        <end position="398"/>
    </location>
</feature>
<feature type="compositionally biased region" description="Polar residues" evidence="6">
    <location>
        <begin position="300"/>
        <end position="312"/>
    </location>
</feature>
<feature type="compositionally biased region" description="Polar residues" evidence="6">
    <location>
        <begin position="270"/>
        <end position="281"/>
    </location>
</feature>
<evidence type="ECO:0000259" key="8">
    <source>
        <dbReference type="Pfam" id="PF06886"/>
    </source>
</evidence>
<dbReference type="PANTHER" id="PTHR47067:SF16">
    <property type="entry name" value="TPX2 (TARGETING PROTEIN FOR XKLP2) PROTEIN FAMILY"/>
    <property type="match status" value="1"/>
</dbReference>
<dbReference type="AlphaFoldDB" id="A0AAD9TIF4"/>
<evidence type="ECO:0000256" key="7">
    <source>
        <dbReference type="SAM" id="Phobius"/>
    </source>
</evidence>
<keyword evidence="3" id="KW-0963">Cytoplasm</keyword>
<feature type="domain" description="TPX2 C-terminal" evidence="8">
    <location>
        <begin position="397"/>
        <end position="448"/>
    </location>
</feature>